<sequence>MKNFLITLCILSSFLAAGSGAATAPAPAPAPGATTTILVFGDSLSAGYGLPQEAGWVNLLKRRLQTVSQVSLINNSISGETTMGGRNRIEQALKTHRPDIVIVELGGNDGLRGASIDSIRDNLEAIIEACQRHKATVLLAGMQLPPNYGMSYTQKFQDIYPQLAKRHGLKLVPFLLDGFGNKREFFQADGIHPTAQAQERIVENVWKVLKTMLKSQQILAFENKRAN</sequence>
<accession>A0A1H7Q005</accession>
<evidence type="ECO:0000313" key="3">
    <source>
        <dbReference type="EMBL" id="SEL41048.1"/>
    </source>
</evidence>
<dbReference type="InterPro" id="IPR013830">
    <property type="entry name" value="SGNH_hydro"/>
</dbReference>
<dbReference type="Gene3D" id="3.40.50.1110">
    <property type="entry name" value="SGNH hydrolase"/>
    <property type="match status" value="1"/>
</dbReference>
<dbReference type="AlphaFoldDB" id="A0A1H7Q005"/>
<feature type="signal peptide" evidence="1">
    <location>
        <begin position="1"/>
        <end position="24"/>
    </location>
</feature>
<dbReference type="Pfam" id="PF13472">
    <property type="entry name" value="Lipase_GDSL_2"/>
    <property type="match status" value="1"/>
</dbReference>
<dbReference type="PANTHER" id="PTHR30383:SF24">
    <property type="entry name" value="THIOESTERASE 1_PROTEASE 1_LYSOPHOSPHOLIPASE L1"/>
    <property type="match status" value="1"/>
</dbReference>
<dbReference type="OrthoDB" id="9786188at2"/>
<name>A0A1H7Q005_9PROT</name>
<feature type="domain" description="SGNH hydrolase-type esterase" evidence="2">
    <location>
        <begin position="39"/>
        <end position="199"/>
    </location>
</feature>
<dbReference type="SUPFAM" id="SSF52266">
    <property type="entry name" value="SGNH hydrolase"/>
    <property type="match status" value="1"/>
</dbReference>
<evidence type="ECO:0000313" key="4">
    <source>
        <dbReference type="Proteomes" id="UP000198620"/>
    </source>
</evidence>
<reference evidence="3 4" key="1">
    <citation type="submission" date="2016-10" db="EMBL/GenBank/DDBJ databases">
        <authorList>
            <person name="de Groot N.N."/>
        </authorList>
    </citation>
    <scope>NUCLEOTIDE SEQUENCE [LARGE SCALE GENOMIC DNA]</scope>
    <source>
        <strain evidence="3 4">Nv1</strain>
    </source>
</reference>
<dbReference type="GO" id="GO:0006629">
    <property type="term" value="P:lipid metabolic process"/>
    <property type="evidence" value="ECO:0007669"/>
    <property type="project" value="InterPro"/>
</dbReference>
<dbReference type="GO" id="GO:0004622">
    <property type="term" value="F:phosphatidylcholine lysophospholipase activity"/>
    <property type="evidence" value="ECO:0007669"/>
    <property type="project" value="TreeGrafter"/>
</dbReference>
<keyword evidence="4" id="KW-1185">Reference proteome</keyword>
<evidence type="ECO:0000259" key="2">
    <source>
        <dbReference type="Pfam" id="PF13472"/>
    </source>
</evidence>
<dbReference type="Proteomes" id="UP000198620">
    <property type="component" value="Unassembled WGS sequence"/>
</dbReference>
<protein>
    <submittedName>
        <fullName evidence="3">Acyl-CoA thioesterase-1</fullName>
    </submittedName>
</protein>
<dbReference type="RefSeq" id="WP_090829165.1">
    <property type="nucleotide sequence ID" value="NZ_FOBH01000010.1"/>
</dbReference>
<dbReference type="InterPro" id="IPR051532">
    <property type="entry name" value="Ester_Hydrolysis_Enzymes"/>
</dbReference>
<dbReference type="PANTHER" id="PTHR30383">
    <property type="entry name" value="THIOESTERASE 1/PROTEASE 1/LYSOPHOSPHOLIPASE L1"/>
    <property type="match status" value="1"/>
</dbReference>
<dbReference type="PROSITE" id="PS01098">
    <property type="entry name" value="LIPASE_GDSL_SER"/>
    <property type="match status" value="1"/>
</dbReference>
<dbReference type="STRING" id="1233.SAMN05216387_11064"/>
<gene>
    <name evidence="3" type="ORF">SAMN05216387_11064</name>
</gene>
<organism evidence="3 4">
    <name type="scientific">Nitrosovibrio tenuis</name>
    <dbReference type="NCBI Taxonomy" id="1233"/>
    <lineage>
        <taxon>Bacteria</taxon>
        <taxon>Pseudomonadati</taxon>
        <taxon>Pseudomonadota</taxon>
        <taxon>Betaproteobacteria</taxon>
        <taxon>Nitrosomonadales</taxon>
        <taxon>Nitrosomonadaceae</taxon>
        <taxon>Nitrosovibrio</taxon>
    </lineage>
</organism>
<keyword evidence="1" id="KW-0732">Signal</keyword>
<dbReference type="EMBL" id="FOBH01000010">
    <property type="protein sequence ID" value="SEL41048.1"/>
    <property type="molecule type" value="Genomic_DNA"/>
</dbReference>
<dbReference type="InterPro" id="IPR036514">
    <property type="entry name" value="SGNH_hydro_sf"/>
</dbReference>
<evidence type="ECO:0000256" key="1">
    <source>
        <dbReference type="SAM" id="SignalP"/>
    </source>
</evidence>
<proteinExistence type="predicted"/>
<dbReference type="InterPro" id="IPR008265">
    <property type="entry name" value="Lipase_GDSL_AS"/>
</dbReference>
<dbReference type="CDD" id="cd01822">
    <property type="entry name" value="Lysophospholipase_L1_like"/>
    <property type="match status" value="1"/>
</dbReference>
<feature type="chain" id="PRO_5011610991" evidence="1">
    <location>
        <begin position="25"/>
        <end position="227"/>
    </location>
</feature>